<protein>
    <submittedName>
        <fullName evidence="2">Uncharacterized protein</fullName>
    </submittedName>
</protein>
<evidence type="ECO:0000313" key="3">
    <source>
        <dbReference type="Proteomes" id="UP000467840"/>
    </source>
</evidence>
<proteinExistence type="predicted"/>
<comment type="caution">
    <text evidence="2">The sequence shown here is derived from an EMBL/GenBank/DDBJ whole genome shotgun (WGS) entry which is preliminary data.</text>
</comment>
<evidence type="ECO:0000256" key="1">
    <source>
        <dbReference type="SAM" id="MobiDB-lite"/>
    </source>
</evidence>
<evidence type="ECO:0000313" key="2">
    <source>
        <dbReference type="EMBL" id="KAF2316483.1"/>
    </source>
</evidence>
<dbReference type="Proteomes" id="UP000467840">
    <property type="component" value="Chromosome 15"/>
</dbReference>
<dbReference type="EMBL" id="JAAGAX010000005">
    <property type="protein sequence ID" value="KAF2316483.1"/>
    <property type="molecule type" value="Genomic_DNA"/>
</dbReference>
<sequence>MKKKQSKMSHSFNSSRGSLNDRLGRRASVYRPRKSDVESSSSYSRPKRVKLKVITRGFENLCRDIPRIVEVYGRDKIAFAAAVRLYKSSAAEKCSNA</sequence>
<organism evidence="2 3">
    <name type="scientific">Hevea brasiliensis</name>
    <name type="common">Para rubber tree</name>
    <name type="synonym">Siphonia brasiliensis</name>
    <dbReference type="NCBI Taxonomy" id="3981"/>
    <lineage>
        <taxon>Eukaryota</taxon>
        <taxon>Viridiplantae</taxon>
        <taxon>Streptophyta</taxon>
        <taxon>Embryophyta</taxon>
        <taxon>Tracheophyta</taxon>
        <taxon>Spermatophyta</taxon>
        <taxon>Magnoliopsida</taxon>
        <taxon>eudicotyledons</taxon>
        <taxon>Gunneridae</taxon>
        <taxon>Pentapetalae</taxon>
        <taxon>rosids</taxon>
        <taxon>fabids</taxon>
        <taxon>Malpighiales</taxon>
        <taxon>Euphorbiaceae</taxon>
        <taxon>Crotonoideae</taxon>
        <taxon>Micrandreae</taxon>
        <taxon>Hevea</taxon>
    </lineage>
</organism>
<feature type="compositionally biased region" description="Polar residues" evidence="1">
    <location>
        <begin position="8"/>
        <end position="18"/>
    </location>
</feature>
<reference evidence="2 3" key="1">
    <citation type="journal article" date="2020" name="Mol. Plant">
        <title>The Chromosome-Based Rubber Tree Genome Provides New Insights into Spurge Genome Evolution and Rubber Biosynthesis.</title>
        <authorList>
            <person name="Liu J."/>
            <person name="Shi C."/>
            <person name="Shi C.C."/>
            <person name="Li W."/>
            <person name="Zhang Q.J."/>
            <person name="Zhang Y."/>
            <person name="Li K."/>
            <person name="Lu H.F."/>
            <person name="Shi C."/>
            <person name="Zhu S.T."/>
            <person name="Xiao Z.Y."/>
            <person name="Nan H."/>
            <person name="Yue Y."/>
            <person name="Zhu X.G."/>
            <person name="Wu Y."/>
            <person name="Hong X.N."/>
            <person name="Fan G.Y."/>
            <person name="Tong Y."/>
            <person name="Zhang D."/>
            <person name="Mao C.L."/>
            <person name="Liu Y.L."/>
            <person name="Hao S.J."/>
            <person name="Liu W.Q."/>
            <person name="Lv M.Q."/>
            <person name="Zhang H.B."/>
            <person name="Liu Y."/>
            <person name="Hu-Tang G.R."/>
            <person name="Wang J.P."/>
            <person name="Wang J.H."/>
            <person name="Sun Y.H."/>
            <person name="Ni S.B."/>
            <person name="Chen W.B."/>
            <person name="Zhang X.C."/>
            <person name="Jiao Y.N."/>
            <person name="Eichler E.E."/>
            <person name="Li G.H."/>
            <person name="Liu X."/>
            <person name="Gao L.Z."/>
        </authorList>
    </citation>
    <scope>NUCLEOTIDE SEQUENCE [LARGE SCALE GENOMIC DNA]</scope>
    <source>
        <strain evidence="3">cv. GT1</strain>
        <tissue evidence="2">Leaf</tissue>
    </source>
</reference>
<gene>
    <name evidence="2" type="ORF">GH714_041824</name>
</gene>
<dbReference type="AlphaFoldDB" id="A0A6A6MWB2"/>
<keyword evidence="3" id="KW-1185">Reference proteome</keyword>
<feature type="region of interest" description="Disordered" evidence="1">
    <location>
        <begin position="1"/>
        <end position="46"/>
    </location>
</feature>
<name>A0A6A6MWB2_HEVBR</name>
<accession>A0A6A6MWB2</accession>